<name>A0AA35NPU3_SACUV</name>
<dbReference type="GO" id="GO:0016020">
    <property type="term" value="C:membrane"/>
    <property type="evidence" value="ECO:0007669"/>
    <property type="project" value="UniProtKB-SubCell"/>
</dbReference>
<dbReference type="InterPro" id="IPR036938">
    <property type="entry name" value="PAP2/HPO_sf"/>
</dbReference>
<gene>
    <name evidence="8" type="primary">SUVC02G4010</name>
    <name evidence="8" type="ORF">SUVC_02G4010</name>
</gene>
<feature type="transmembrane region" description="Helical" evidence="6">
    <location>
        <begin position="21"/>
        <end position="38"/>
    </location>
</feature>
<dbReference type="PANTHER" id="PTHR10165:SF35">
    <property type="entry name" value="RE23632P"/>
    <property type="match status" value="1"/>
</dbReference>
<dbReference type="GO" id="GO:0008195">
    <property type="term" value="F:phosphatidate phosphatase activity"/>
    <property type="evidence" value="ECO:0007669"/>
    <property type="project" value="TreeGrafter"/>
</dbReference>
<dbReference type="InterPro" id="IPR000326">
    <property type="entry name" value="PAP2/HPO"/>
</dbReference>
<evidence type="ECO:0000256" key="4">
    <source>
        <dbReference type="ARBA" id="ARBA00022989"/>
    </source>
</evidence>
<dbReference type="Gene3D" id="1.20.144.10">
    <property type="entry name" value="Phosphatidic acid phosphatase type 2/haloperoxidase"/>
    <property type="match status" value="1"/>
</dbReference>
<evidence type="ECO:0000256" key="2">
    <source>
        <dbReference type="ARBA" id="ARBA00008816"/>
    </source>
</evidence>
<evidence type="ECO:0000256" key="3">
    <source>
        <dbReference type="ARBA" id="ARBA00022692"/>
    </source>
</evidence>
<dbReference type="FunFam" id="1.20.144.10:FF:000017">
    <property type="entry name" value="Diacylglycerol pyrophosphate phosphatase 1"/>
    <property type="match status" value="1"/>
</dbReference>
<reference evidence="8" key="1">
    <citation type="submission" date="2022-10" db="EMBL/GenBank/DDBJ databases">
        <authorList>
            <person name="Byrne P K."/>
        </authorList>
    </citation>
    <scope>NUCLEOTIDE SEQUENCE</scope>
    <source>
        <strain evidence="8">CBS7001</strain>
    </source>
</reference>
<evidence type="ECO:0000313" key="9">
    <source>
        <dbReference type="Proteomes" id="UP001162090"/>
    </source>
</evidence>
<sequence length="291" mass="33708">MSINRLSFMRTPFNIAPKWRVEDVLLLFIMVVLNYPIYYQEPFQRQFYINDLTIAHPYATTQRVNDFMLFVYSFVVPFLTILIIGSILGDRRHLIFILYTSLLGLCLAWFSTSFLTNFIKNWIGRLRPDFLARCEPQEDLPLDTLFTAIEVCTTKNHERLLDGFRTTPSGHSSESFAGLGYLYFWLCGQLLTESPVVPIWRKMVAFLPLLGASLIALSRTQDYRHHFVDVLLGSILGYVMGHFFYRRTFPAIDDPLSFKPLMDDSDVTLEETIGHQRISDEELHPLSDDGL</sequence>
<comment type="similarity">
    <text evidence="2">Belongs to the PA-phosphatase related phosphoesterase family.</text>
</comment>
<keyword evidence="4 6" id="KW-1133">Transmembrane helix</keyword>
<dbReference type="EMBL" id="OX365913">
    <property type="protein sequence ID" value="CAI4055949.1"/>
    <property type="molecule type" value="Genomic_DNA"/>
</dbReference>
<dbReference type="InterPro" id="IPR043216">
    <property type="entry name" value="PAP-like"/>
</dbReference>
<evidence type="ECO:0000313" key="8">
    <source>
        <dbReference type="EMBL" id="CAI4055949.1"/>
    </source>
</evidence>
<dbReference type="Pfam" id="PF01569">
    <property type="entry name" value="PAP2"/>
    <property type="match status" value="1"/>
</dbReference>
<dbReference type="Proteomes" id="UP001162090">
    <property type="component" value="Chromosome 2"/>
</dbReference>
<dbReference type="AlphaFoldDB" id="A0AA35NPU3"/>
<evidence type="ECO:0000259" key="7">
    <source>
        <dbReference type="SMART" id="SM00014"/>
    </source>
</evidence>
<dbReference type="SUPFAM" id="SSF48317">
    <property type="entry name" value="Acid phosphatase/Vanadium-dependent haloperoxidase"/>
    <property type="match status" value="1"/>
</dbReference>
<evidence type="ECO:0000256" key="1">
    <source>
        <dbReference type="ARBA" id="ARBA00004141"/>
    </source>
</evidence>
<dbReference type="GO" id="GO:0046839">
    <property type="term" value="P:phospholipid dephosphorylation"/>
    <property type="evidence" value="ECO:0007669"/>
    <property type="project" value="TreeGrafter"/>
</dbReference>
<dbReference type="CDD" id="cd03390">
    <property type="entry name" value="PAP2_containing_1_like"/>
    <property type="match status" value="1"/>
</dbReference>
<comment type="subcellular location">
    <subcellularLocation>
        <location evidence="1">Membrane</location>
        <topology evidence="1">Multi-pass membrane protein</topology>
    </subcellularLocation>
</comment>
<proteinExistence type="inferred from homology"/>
<feature type="transmembrane region" description="Helical" evidence="6">
    <location>
        <begin position="96"/>
        <end position="119"/>
    </location>
</feature>
<feature type="domain" description="Phosphatidic acid phosphatase type 2/haloperoxidase" evidence="7">
    <location>
        <begin position="103"/>
        <end position="245"/>
    </location>
</feature>
<feature type="transmembrane region" description="Helical" evidence="6">
    <location>
        <begin position="67"/>
        <end position="89"/>
    </location>
</feature>
<organism evidence="8 9">
    <name type="scientific">Saccharomyces uvarum</name>
    <name type="common">Yeast</name>
    <name type="synonym">Saccharomyces bayanus var. uvarum</name>
    <dbReference type="NCBI Taxonomy" id="230603"/>
    <lineage>
        <taxon>Eukaryota</taxon>
        <taxon>Fungi</taxon>
        <taxon>Dikarya</taxon>
        <taxon>Ascomycota</taxon>
        <taxon>Saccharomycotina</taxon>
        <taxon>Saccharomycetes</taxon>
        <taxon>Saccharomycetales</taxon>
        <taxon>Saccharomycetaceae</taxon>
        <taxon>Saccharomyces</taxon>
    </lineage>
</organism>
<keyword evidence="3 6" id="KW-0812">Transmembrane</keyword>
<dbReference type="PANTHER" id="PTHR10165">
    <property type="entry name" value="LIPID PHOSPHATE PHOSPHATASE"/>
    <property type="match status" value="1"/>
</dbReference>
<evidence type="ECO:0000256" key="5">
    <source>
        <dbReference type="ARBA" id="ARBA00023136"/>
    </source>
</evidence>
<dbReference type="SMART" id="SM00014">
    <property type="entry name" value="acidPPc"/>
    <property type="match status" value="1"/>
</dbReference>
<accession>A0AA35NPU3</accession>
<dbReference type="GO" id="GO:0006644">
    <property type="term" value="P:phospholipid metabolic process"/>
    <property type="evidence" value="ECO:0007669"/>
    <property type="project" value="InterPro"/>
</dbReference>
<protein>
    <recommendedName>
        <fullName evidence="7">Phosphatidic acid phosphatase type 2/haloperoxidase domain-containing protein</fullName>
    </recommendedName>
</protein>
<evidence type="ECO:0000256" key="6">
    <source>
        <dbReference type="SAM" id="Phobius"/>
    </source>
</evidence>
<keyword evidence="5 6" id="KW-0472">Membrane</keyword>